<dbReference type="Gene3D" id="3.40.50.1980">
    <property type="entry name" value="Nitrogenase molybdenum iron protein domain"/>
    <property type="match status" value="2"/>
</dbReference>
<dbReference type="EMBL" id="JANCLT010000014">
    <property type="protein sequence ID" value="MCP8970787.1"/>
    <property type="molecule type" value="Genomic_DNA"/>
</dbReference>
<name>A0AA41X8L4_9BACI</name>
<keyword evidence="5" id="KW-1185">Reference proteome</keyword>
<comment type="similarity">
    <text evidence="1">Belongs to the bacterial solute-binding protein 8 family.</text>
</comment>
<accession>A0AA41X8L4</accession>
<dbReference type="NCBIfam" id="NF038402">
    <property type="entry name" value="TroA_like"/>
    <property type="match status" value="1"/>
</dbReference>
<sequence>MRIVSLCPSNTELLVYIGACEHLVGVDNYSDWPEGVRQLPRVGPDLSIDMHHVERLQPDLVLASLSVPGMERNVRELEQRGIPHLVLNPHSFAEIGEDLLRVGTATGRETEANQAAAAYHAFLRMYRETAAALASKPRLYWEWWPKPVFTPGRANWLTEMSRLAGAENIFADCPEASVQTDWDEVRRRNPDHICLAWVGVRQDKVQPAVLKKRQNWLELPALQSGRVHILEEALYCRPSPRLLLGLQQLAYLLHPGVFPPPTGEDPLLSLLRA</sequence>
<organism evidence="4 5">
    <name type="scientific">Ectobacillus ponti</name>
    <dbReference type="NCBI Taxonomy" id="2961894"/>
    <lineage>
        <taxon>Bacteria</taxon>
        <taxon>Bacillati</taxon>
        <taxon>Bacillota</taxon>
        <taxon>Bacilli</taxon>
        <taxon>Bacillales</taxon>
        <taxon>Bacillaceae</taxon>
        <taxon>Ectobacillus</taxon>
    </lineage>
</organism>
<evidence type="ECO:0000259" key="3">
    <source>
        <dbReference type="PROSITE" id="PS50983"/>
    </source>
</evidence>
<comment type="caution">
    <text evidence="4">The sequence shown here is derived from an EMBL/GenBank/DDBJ whole genome shotgun (WGS) entry which is preliminary data.</text>
</comment>
<proteinExistence type="inferred from homology"/>
<reference evidence="4" key="1">
    <citation type="submission" date="2022-07" db="EMBL/GenBank/DDBJ databases">
        <authorList>
            <person name="Li W.-J."/>
            <person name="Deng Q.-Q."/>
        </authorList>
    </citation>
    <scope>NUCLEOTIDE SEQUENCE</scope>
    <source>
        <strain evidence="4">SYSU M60031</strain>
    </source>
</reference>
<feature type="domain" description="Fe/B12 periplasmic-binding" evidence="3">
    <location>
        <begin position="2"/>
        <end position="257"/>
    </location>
</feature>
<dbReference type="RefSeq" id="WP_254760710.1">
    <property type="nucleotide sequence ID" value="NZ_JANCLT010000014.1"/>
</dbReference>
<dbReference type="InterPro" id="IPR002491">
    <property type="entry name" value="ABC_transptr_periplasmic_BD"/>
</dbReference>
<dbReference type="PANTHER" id="PTHR30535">
    <property type="entry name" value="VITAMIN B12-BINDING PROTEIN"/>
    <property type="match status" value="1"/>
</dbReference>
<evidence type="ECO:0000256" key="2">
    <source>
        <dbReference type="ARBA" id="ARBA00022729"/>
    </source>
</evidence>
<evidence type="ECO:0000256" key="1">
    <source>
        <dbReference type="ARBA" id="ARBA00008814"/>
    </source>
</evidence>
<gene>
    <name evidence="4" type="ORF">NK662_19910</name>
</gene>
<dbReference type="CDD" id="cd01144">
    <property type="entry name" value="BtuF"/>
    <property type="match status" value="1"/>
</dbReference>
<dbReference type="PROSITE" id="PS50983">
    <property type="entry name" value="FE_B12_PBP"/>
    <property type="match status" value="1"/>
</dbReference>
<dbReference type="Pfam" id="PF01497">
    <property type="entry name" value="Peripla_BP_2"/>
    <property type="match status" value="1"/>
</dbReference>
<dbReference type="Proteomes" id="UP001156102">
    <property type="component" value="Unassembled WGS sequence"/>
</dbReference>
<dbReference type="PANTHER" id="PTHR30535:SF34">
    <property type="entry name" value="MOLYBDATE-BINDING PROTEIN MOLA"/>
    <property type="match status" value="1"/>
</dbReference>
<dbReference type="InterPro" id="IPR050902">
    <property type="entry name" value="ABC_Transporter_SBP"/>
</dbReference>
<evidence type="ECO:0000313" key="4">
    <source>
        <dbReference type="EMBL" id="MCP8970787.1"/>
    </source>
</evidence>
<dbReference type="AlphaFoldDB" id="A0AA41X8L4"/>
<evidence type="ECO:0000313" key="5">
    <source>
        <dbReference type="Proteomes" id="UP001156102"/>
    </source>
</evidence>
<keyword evidence="2" id="KW-0732">Signal</keyword>
<protein>
    <submittedName>
        <fullName evidence="4">Cobalamin-binding protein</fullName>
    </submittedName>
</protein>
<dbReference type="GO" id="GO:0071281">
    <property type="term" value="P:cellular response to iron ion"/>
    <property type="evidence" value="ECO:0007669"/>
    <property type="project" value="TreeGrafter"/>
</dbReference>
<dbReference type="InterPro" id="IPR054828">
    <property type="entry name" value="Vit_B12_bind_prot"/>
</dbReference>
<dbReference type="SUPFAM" id="SSF53807">
    <property type="entry name" value="Helical backbone' metal receptor"/>
    <property type="match status" value="1"/>
</dbReference>